<dbReference type="OrthoDB" id="9811036at2"/>
<organism evidence="2 3">
    <name type="scientific">Roseivirga pacifica</name>
    <dbReference type="NCBI Taxonomy" id="1267423"/>
    <lineage>
        <taxon>Bacteria</taxon>
        <taxon>Pseudomonadati</taxon>
        <taxon>Bacteroidota</taxon>
        <taxon>Cytophagia</taxon>
        <taxon>Cytophagales</taxon>
        <taxon>Roseivirgaceae</taxon>
        <taxon>Roseivirga</taxon>
    </lineage>
</organism>
<dbReference type="Pfam" id="PF13899">
    <property type="entry name" value="Thioredoxin_7"/>
    <property type="match status" value="1"/>
</dbReference>
<dbReference type="Proteomes" id="UP000199437">
    <property type="component" value="Unassembled WGS sequence"/>
</dbReference>
<dbReference type="InterPro" id="IPR013766">
    <property type="entry name" value="Thioredoxin_domain"/>
</dbReference>
<dbReference type="GeneID" id="99987998"/>
<dbReference type="RefSeq" id="WP_090259944.1">
    <property type="nucleotide sequence ID" value="NZ_FOIR01000003.1"/>
</dbReference>
<gene>
    <name evidence="2" type="ORF">SAMN05216290_3321</name>
</gene>
<dbReference type="InterPro" id="IPR036249">
    <property type="entry name" value="Thioredoxin-like_sf"/>
</dbReference>
<sequence length="153" mass="17655">MRLLLLISLFSVVAFSLKGQKVNWLSFEQLDSAMAAEPKPVFVEFYTSWCAYCKKMERESFNHPEIVKELAAYYAVRFDAESKEAVMFDGLNYSGLEGQRFHPIVNLLAMRKNSVFAPPVLIFLNKDMRVEGRSFAYMSRAELKKSLRSFSNK</sequence>
<feature type="domain" description="Thioredoxin" evidence="1">
    <location>
        <begin position="1"/>
        <end position="152"/>
    </location>
</feature>
<protein>
    <submittedName>
        <fullName evidence="2">Thioredoxin-like</fullName>
    </submittedName>
</protein>
<evidence type="ECO:0000259" key="1">
    <source>
        <dbReference type="PROSITE" id="PS51352"/>
    </source>
</evidence>
<dbReference type="Gene3D" id="3.40.30.10">
    <property type="entry name" value="Glutaredoxin"/>
    <property type="match status" value="1"/>
</dbReference>
<dbReference type="PROSITE" id="PS51352">
    <property type="entry name" value="THIOREDOXIN_2"/>
    <property type="match status" value="1"/>
</dbReference>
<dbReference type="AlphaFoldDB" id="A0A1I0RA03"/>
<dbReference type="EMBL" id="FOIR01000003">
    <property type="protein sequence ID" value="SEW37604.1"/>
    <property type="molecule type" value="Genomic_DNA"/>
</dbReference>
<evidence type="ECO:0000313" key="2">
    <source>
        <dbReference type="EMBL" id="SEW37604.1"/>
    </source>
</evidence>
<keyword evidence="3" id="KW-1185">Reference proteome</keyword>
<reference evidence="3" key="1">
    <citation type="submission" date="2016-10" db="EMBL/GenBank/DDBJ databases">
        <authorList>
            <person name="Varghese N."/>
            <person name="Submissions S."/>
        </authorList>
    </citation>
    <scope>NUCLEOTIDE SEQUENCE [LARGE SCALE GENOMIC DNA]</scope>
    <source>
        <strain evidence="3">CGMCC 1.12402</strain>
    </source>
</reference>
<evidence type="ECO:0000313" key="3">
    <source>
        <dbReference type="Proteomes" id="UP000199437"/>
    </source>
</evidence>
<name>A0A1I0RA03_9BACT</name>
<dbReference type="SUPFAM" id="SSF52833">
    <property type="entry name" value="Thioredoxin-like"/>
    <property type="match status" value="1"/>
</dbReference>
<proteinExistence type="predicted"/>
<accession>A0A1I0RA03</accession>
<dbReference type="STRING" id="1267423.SAMN05216290_3321"/>